<dbReference type="OrthoDB" id="5395390at2759"/>
<dbReference type="InterPro" id="IPR032675">
    <property type="entry name" value="LRR_dom_sf"/>
</dbReference>
<evidence type="ECO:0000256" key="1">
    <source>
        <dbReference type="SAM" id="MobiDB-lite"/>
    </source>
</evidence>
<feature type="region of interest" description="Disordered" evidence="1">
    <location>
        <begin position="565"/>
        <end position="589"/>
    </location>
</feature>
<feature type="region of interest" description="Disordered" evidence="1">
    <location>
        <begin position="689"/>
        <end position="713"/>
    </location>
</feature>
<keyword evidence="3" id="KW-1185">Reference proteome</keyword>
<dbReference type="SUPFAM" id="SSF52047">
    <property type="entry name" value="RNI-like"/>
    <property type="match status" value="1"/>
</dbReference>
<feature type="compositionally biased region" description="Polar residues" evidence="1">
    <location>
        <begin position="572"/>
        <end position="581"/>
    </location>
</feature>
<comment type="caution">
    <text evidence="2">The sequence shown here is derived from an EMBL/GenBank/DDBJ whole genome shotgun (WGS) entry which is preliminary data.</text>
</comment>
<dbReference type="InterPro" id="IPR052109">
    <property type="entry name" value="SRRM_Domain-Containing"/>
</dbReference>
<feature type="region of interest" description="Disordered" evidence="1">
    <location>
        <begin position="22"/>
        <end position="47"/>
    </location>
</feature>
<dbReference type="PANTHER" id="PTHR34755:SF4">
    <property type="entry name" value="F-BOX DOMAIN-CONTAINING PROTEIN"/>
    <property type="match status" value="1"/>
</dbReference>
<gene>
    <name evidence="2" type="ORF">EPUL_001557</name>
</gene>
<dbReference type="Proteomes" id="UP000237438">
    <property type="component" value="Unassembled WGS sequence"/>
</dbReference>
<dbReference type="EMBL" id="PEDP01000320">
    <property type="protein sequence ID" value="POS86485.1"/>
    <property type="molecule type" value="Genomic_DNA"/>
</dbReference>
<name>A0A2S4PWT4_9PEZI</name>
<evidence type="ECO:0000313" key="2">
    <source>
        <dbReference type="EMBL" id="POS86485.1"/>
    </source>
</evidence>
<dbReference type="Gene3D" id="3.80.10.10">
    <property type="entry name" value="Ribonuclease Inhibitor"/>
    <property type="match status" value="1"/>
</dbReference>
<evidence type="ECO:0000313" key="3">
    <source>
        <dbReference type="Proteomes" id="UP000237438"/>
    </source>
</evidence>
<sequence>MSNVAGRLGNARRTRTKPIISYAEISSDSENEIDDEDAESETSTSRRIITRSHTGLLKRQRRSVPLWTESQDFAWRPISKKRRHISNPELKTSTNDTERNLGSSIIPPWQNLPYHILVDIFKFASYPIYNEHNFQSLPSGKWLLKVARMCRAFAEPALTVLYNSPPLVPMAKAHMLVDLLKADPITLAFKYRQKIVSLQIEVSQVASYILTGSGYLDIFYLVRDLPRLLDLEFYHQKDMIPYRNLDTTIKWSYPDSIFKALEYVHPAADGQRGDKTSICKLRSWRWSSRLAGKRWPLERLCEVHMKPSFRSMRKIAFVNYQEPSLKKDQEDPNYESILARAISILPNLEHLIFESSTLFNSKLLPLLPKNLRCLEVINCWEITSDDFADFLSTHGQQLRDLVLNYNQSLDLAFLPILGNSCPYLETFRMNMTCFSIHTSYQCSEPMFDTLLLPDQIPVWPKKLQIIELSQLRKWDLNAAEVFFSSLIDSAAELTDLRRLSIQAIINVGWRGRASFRYKWVGLLNRVFKRKPKPPEPDCSIRKTMANFDESSPIKSHSDKEATHIISNPKGYRNTNSQSTSKFIPPRRSNRSITRAVSAGKYAESISHGLARELIILRATGGVDLSASVSSSSASQSDESDSGCSLLIKKYTDKSKCQIIQGMCDTVEIRIDNLRPVENQITEADFVDEEVSGDEDWSPENDLAQQASEDVIDF</sequence>
<feature type="compositionally biased region" description="Acidic residues" evidence="1">
    <location>
        <begin position="27"/>
        <end position="40"/>
    </location>
</feature>
<reference evidence="2 3" key="1">
    <citation type="submission" date="2017-10" db="EMBL/GenBank/DDBJ databases">
        <title>Development of genomic resources for the powdery mildew, Erysiphe pulchra.</title>
        <authorList>
            <person name="Wadl P.A."/>
            <person name="Mack B.M."/>
            <person name="Moore G."/>
            <person name="Beltz S.B."/>
        </authorList>
    </citation>
    <scope>NUCLEOTIDE SEQUENCE [LARGE SCALE GENOMIC DNA]</scope>
    <source>
        <strain evidence="2">Cflorida</strain>
    </source>
</reference>
<feature type="compositionally biased region" description="Acidic residues" evidence="1">
    <location>
        <begin position="689"/>
        <end position="698"/>
    </location>
</feature>
<accession>A0A2S4PWT4</accession>
<protein>
    <submittedName>
        <fullName evidence="2">Uncharacterized protein</fullName>
    </submittedName>
</protein>
<dbReference type="PANTHER" id="PTHR34755">
    <property type="entry name" value="SERINE/ARGININE REPETITIVE MATRIX PROTEIN 3-RELATED"/>
    <property type="match status" value="1"/>
</dbReference>
<dbReference type="AlphaFoldDB" id="A0A2S4PWT4"/>
<dbReference type="STRING" id="225359.A0A2S4PWT4"/>
<organism evidence="2 3">
    <name type="scientific">Erysiphe pulchra</name>
    <dbReference type="NCBI Taxonomy" id="225359"/>
    <lineage>
        <taxon>Eukaryota</taxon>
        <taxon>Fungi</taxon>
        <taxon>Dikarya</taxon>
        <taxon>Ascomycota</taxon>
        <taxon>Pezizomycotina</taxon>
        <taxon>Leotiomycetes</taxon>
        <taxon>Erysiphales</taxon>
        <taxon>Erysiphaceae</taxon>
        <taxon>Erysiphe</taxon>
    </lineage>
</organism>
<proteinExistence type="predicted"/>